<keyword evidence="2" id="KW-0812">Transmembrane</keyword>
<dbReference type="AlphaFoldDB" id="A0A1D8KCJ7"/>
<gene>
    <name evidence="3" type="ORF">BJI67_14705</name>
</gene>
<evidence type="ECO:0008006" key="5">
    <source>
        <dbReference type="Google" id="ProtNLM"/>
    </source>
</evidence>
<dbReference type="RefSeq" id="WP_070074189.1">
    <property type="nucleotide sequence ID" value="NZ_CP017448.1"/>
</dbReference>
<evidence type="ECO:0000313" key="3">
    <source>
        <dbReference type="EMBL" id="AOV18666.1"/>
    </source>
</evidence>
<keyword evidence="2" id="KW-0472">Membrane</keyword>
<dbReference type="EMBL" id="CP017448">
    <property type="protein sequence ID" value="AOV18666.1"/>
    <property type="molecule type" value="Genomic_DNA"/>
</dbReference>
<evidence type="ECO:0000256" key="1">
    <source>
        <dbReference type="SAM" id="MobiDB-lite"/>
    </source>
</evidence>
<organism evidence="3 4">
    <name type="scientific">Acidihalobacter aeolianus</name>
    <dbReference type="NCBI Taxonomy" id="2792603"/>
    <lineage>
        <taxon>Bacteria</taxon>
        <taxon>Pseudomonadati</taxon>
        <taxon>Pseudomonadota</taxon>
        <taxon>Gammaproteobacteria</taxon>
        <taxon>Chromatiales</taxon>
        <taxon>Ectothiorhodospiraceae</taxon>
        <taxon>Acidihalobacter</taxon>
    </lineage>
</organism>
<accession>A0A1D8KCJ7</accession>
<evidence type="ECO:0000313" key="4">
    <source>
        <dbReference type="Proteomes" id="UP000095342"/>
    </source>
</evidence>
<name>A0A1D8KCJ7_9GAMM</name>
<dbReference type="Proteomes" id="UP000095342">
    <property type="component" value="Chromosome"/>
</dbReference>
<feature type="region of interest" description="Disordered" evidence="1">
    <location>
        <begin position="54"/>
        <end position="75"/>
    </location>
</feature>
<dbReference type="KEGG" id="aaeo:BJI67_14705"/>
<keyword evidence="4" id="KW-1185">Reference proteome</keyword>
<evidence type="ECO:0000256" key="2">
    <source>
        <dbReference type="SAM" id="Phobius"/>
    </source>
</evidence>
<keyword evidence="2" id="KW-1133">Transmembrane helix</keyword>
<sequence>MAEIWQSLVELASHKTTLLALLFPLFVGIVIYTYTNKRRSARLETYRYMPFEDEKGAQEDGQEKRSRRGGDDGRT</sequence>
<protein>
    <recommendedName>
        <fullName evidence="5">Cbb3-type cytochrome c oxidase subunit 3</fullName>
    </recommendedName>
</protein>
<feature type="transmembrane region" description="Helical" evidence="2">
    <location>
        <begin position="16"/>
        <end position="34"/>
    </location>
</feature>
<proteinExistence type="predicted"/>
<reference evidence="3 4" key="1">
    <citation type="submission" date="2016-09" db="EMBL/GenBank/DDBJ databases">
        <title>Acidihalobacter prosperus V6 (DSM14174).</title>
        <authorList>
            <person name="Khaleque H.N."/>
            <person name="Ramsay J.P."/>
            <person name="Murphy R.J.T."/>
            <person name="Kaksonen A.H."/>
            <person name="Boxall N.J."/>
            <person name="Watkin E.L.J."/>
        </authorList>
    </citation>
    <scope>NUCLEOTIDE SEQUENCE [LARGE SCALE GENOMIC DNA]</scope>
    <source>
        <strain evidence="3 4">V6</strain>
    </source>
</reference>